<evidence type="ECO:0000313" key="3">
    <source>
        <dbReference type="Proteomes" id="UP001500067"/>
    </source>
</evidence>
<dbReference type="EMBL" id="BAABFA010000023">
    <property type="protein sequence ID" value="GAA4469391.1"/>
    <property type="molecule type" value="Genomic_DNA"/>
</dbReference>
<accession>A0ABP8NPX7</accession>
<dbReference type="Pfam" id="PF05096">
    <property type="entry name" value="Glu_cyclase_2"/>
    <property type="match status" value="1"/>
</dbReference>
<sequence length="265" mass="29364">MAACENGPKNDTTGDSGTSAPSGPDMNVPAVMGYNIVEQYPHDTKAFTEGLEYIDGVLYESVGRYGRSDIRKVDAVTGKVLQQTKMEDRYFGEGLTVMNGKIYQLTYREGKGFVYDLATMKKVSTFDFPTQEGWGMTNNGTHLIFSDGSNKLYFMDPASMKVVKQLSVTDEQGPVNRINELELINGYIYANQWQADLILKIDTTTGRVTARADLSTIRMQGGIPPNANDEEAPETMNGIAYDAKGNRIFVTGKNWPKMFVVKLDN</sequence>
<protein>
    <recommendedName>
        <fullName evidence="4">Glutaminyl-peptide cyclotransferase</fullName>
    </recommendedName>
</protein>
<dbReference type="InterPro" id="IPR007788">
    <property type="entry name" value="QCT"/>
</dbReference>
<reference evidence="3" key="1">
    <citation type="journal article" date="2019" name="Int. J. Syst. Evol. Microbiol.">
        <title>The Global Catalogue of Microorganisms (GCM) 10K type strain sequencing project: providing services to taxonomists for standard genome sequencing and annotation.</title>
        <authorList>
            <consortium name="The Broad Institute Genomics Platform"/>
            <consortium name="The Broad Institute Genome Sequencing Center for Infectious Disease"/>
            <person name="Wu L."/>
            <person name="Ma J."/>
        </authorList>
    </citation>
    <scope>NUCLEOTIDE SEQUENCE [LARGE SCALE GENOMIC DNA]</scope>
    <source>
        <strain evidence="3">JCM 32105</strain>
    </source>
</reference>
<dbReference type="SUPFAM" id="SSF50969">
    <property type="entry name" value="YVTN repeat-like/Quinoprotein amine dehydrogenase"/>
    <property type="match status" value="1"/>
</dbReference>
<dbReference type="InterPro" id="IPR011044">
    <property type="entry name" value="Quino_amine_DH_bsu"/>
</dbReference>
<dbReference type="Gene3D" id="2.130.10.10">
    <property type="entry name" value="YVTN repeat-like/Quinoprotein amine dehydrogenase"/>
    <property type="match status" value="1"/>
</dbReference>
<dbReference type="InterPro" id="IPR015943">
    <property type="entry name" value="WD40/YVTN_repeat-like_dom_sf"/>
</dbReference>
<evidence type="ECO:0000313" key="2">
    <source>
        <dbReference type="EMBL" id="GAA4469391.1"/>
    </source>
</evidence>
<evidence type="ECO:0008006" key="4">
    <source>
        <dbReference type="Google" id="ProtNLM"/>
    </source>
</evidence>
<evidence type="ECO:0000256" key="1">
    <source>
        <dbReference type="SAM" id="MobiDB-lite"/>
    </source>
</evidence>
<name>A0ABP8NPX7_9BACT</name>
<dbReference type="Proteomes" id="UP001500067">
    <property type="component" value="Unassembled WGS sequence"/>
</dbReference>
<feature type="region of interest" description="Disordered" evidence="1">
    <location>
        <begin position="1"/>
        <end position="25"/>
    </location>
</feature>
<feature type="compositionally biased region" description="Polar residues" evidence="1">
    <location>
        <begin position="9"/>
        <end position="21"/>
    </location>
</feature>
<gene>
    <name evidence="2" type="ORF">GCM10023093_28810</name>
</gene>
<keyword evidence="3" id="KW-1185">Reference proteome</keyword>
<proteinExistence type="predicted"/>
<dbReference type="PANTHER" id="PTHR31270:SF1">
    <property type="entry name" value="GLUTAMINYL-PEPTIDE CYCLOTRANSFERASE"/>
    <property type="match status" value="1"/>
</dbReference>
<dbReference type="PANTHER" id="PTHR31270">
    <property type="entry name" value="GLUTAMINYL-PEPTIDE CYCLOTRANSFERASE"/>
    <property type="match status" value="1"/>
</dbReference>
<organism evidence="2 3">
    <name type="scientific">Nemorincola caseinilytica</name>
    <dbReference type="NCBI Taxonomy" id="2054315"/>
    <lineage>
        <taxon>Bacteria</taxon>
        <taxon>Pseudomonadati</taxon>
        <taxon>Bacteroidota</taxon>
        <taxon>Chitinophagia</taxon>
        <taxon>Chitinophagales</taxon>
        <taxon>Chitinophagaceae</taxon>
        <taxon>Nemorincola</taxon>
    </lineage>
</organism>
<comment type="caution">
    <text evidence="2">The sequence shown here is derived from an EMBL/GenBank/DDBJ whole genome shotgun (WGS) entry which is preliminary data.</text>
</comment>